<protein>
    <submittedName>
        <fullName evidence="1">Uncharacterized protein</fullName>
    </submittedName>
</protein>
<dbReference type="AlphaFoldDB" id="F4Y481"/>
<dbReference type="EMBL" id="GL890975">
    <property type="protein sequence ID" value="EGJ28400.1"/>
    <property type="molecule type" value="Genomic_DNA"/>
</dbReference>
<dbReference type="Proteomes" id="UP000003959">
    <property type="component" value="Unassembled WGS sequence"/>
</dbReference>
<sequence length="90" mass="10099">MPKKTSRHCSSYLINSLGGDISIQDIDEQLLFGDEPDDSSGKYKIDLKGTTLGWVRGGENARPIAALLNYLANRELERRSIAIETLENYR</sequence>
<accession>F4Y481</accession>
<dbReference type="HOGENOM" id="CLU_2437586_0_0_3"/>
<dbReference type="RefSeq" id="WP_008191904.1">
    <property type="nucleotide sequence ID" value="NZ_GL890975.1"/>
</dbReference>
<gene>
    <name evidence="1" type="ORF">LYNGBM3L_74390</name>
</gene>
<reference evidence="2" key="1">
    <citation type="journal article" date="2011" name="Proc. Natl. Acad. Sci. U.S.A.">
        <title>Genomic insights into the physiology and ecology of the marine filamentous cyanobacterium Lyngbya majuscula.</title>
        <authorList>
            <person name="Jones A.C."/>
            <person name="Monroe E.A."/>
            <person name="Podell S."/>
            <person name="Hess W.R."/>
            <person name="Klages S."/>
            <person name="Esquenazi E."/>
            <person name="Niessen S."/>
            <person name="Hoover H."/>
            <person name="Rothmann M."/>
            <person name="Lasken R.S."/>
            <person name="Yates J.R.III."/>
            <person name="Reinhardt R."/>
            <person name="Kube M."/>
            <person name="Burkart M.D."/>
            <person name="Allen E.E."/>
            <person name="Dorrestein P.C."/>
            <person name="Gerwick W.H."/>
            <person name="Gerwick L."/>
        </authorList>
    </citation>
    <scope>NUCLEOTIDE SEQUENCE [LARGE SCALE GENOMIC DNA]</scope>
    <source>
        <strain evidence="2">3L</strain>
    </source>
</reference>
<proteinExistence type="predicted"/>
<dbReference type="eggNOG" id="COG2203">
    <property type="taxonomic scope" value="Bacteria"/>
</dbReference>
<keyword evidence="2" id="KW-1185">Reference proteome</keyword>
<dbReference type="OrthoDB" id="337251at2"/>
<evidence type="ECO:0000313" key="2">
    <source>
        <dbReference type="Proteomes" id="UP000003959"/>
    </source>
</evidence>
<organism evidence="1 2">
    <name type="scientific">Moorena producens 3L</name>
    <dbReference type="NCBI Taxonomy" id="489825"/>
    <lineage>
        <taxon>Bacteria</taxon>
        <taxon>Bacillati</taxon>
        <taxon>Cyanobacteriota</taxon>
        <taxon>Cyanophyceae</taxon>
        <taxon>Coleofasciculales</taxon>
        <taxon>Coleofasciculaceae</taxon>
        <taxon>Moorena</taxon>
    </lineage>
</organism>
<evidence type="ECO:0000313" key="1">
    <source>
        <dbReference type="EMBL" id="EGJ28400.1"/>
    </source>
</evidence>
<name>F4Y481_9CYAN</name>